<dbReference type="PANTHER" id="PTHR44196">
    <property type="entry name" value="DEHYDROGENASE/REDUCTASE SDR FAMILY MEMBER 7B"/>
    <property type="match status" value="1"/>
</dbReference>
<dbReference type="Pfam" id="PF00106">
    <property type="entry name" value="adh_short"/>
    <property type="match status" value="1"/>
</dbReference>
<evidence type="ECO:0000313" key="4">
    <source>
        <dbReference type="EMBL" id="GGD02307.1"/>
    </source>
</evidence>
<evidence type="ECO:0000256" key="2">
    <source>
        <dbReference type="ARBA" id="ARBA00023002"/>
    </source>
</evidence>
<name>A0ABQ1PSI5_9BACI</name>
<dbReference type="InterPro" id="IPR020904">
    <property type="entry name" value="Sc_DH/Rdtase_CS"/>
</dbReference>
<dbReference type="InterPro" id="IPR002347">
    <property type="entry name" value="SDR_fam"/>
</dbReference>
<dbReference type="Proteomes" id="UP000619534">
    <property type="component" value="Unassembled WGS sequence"/>
</dbReference>
<dbReference type="PANTHER" id="PTHR44196:SF1">
    <property type="entry name" value="DEHYDROGENASE_REDUCTASE SDR FAMILY MEMBER 7B"/>
    <property type="match status" value="1"/>
</dbReference>
<sequence length="219" mass="23935">MGKVVITGGGTGLGRALAHRYTKEGYEIILLGRTERNLSLVRTEILKEGGAAESYICDVTEPASVREAIRQLDRIDVLINNAGIGIFGELSTLKEADIDKMLDTNVKGTILMTQEALPLLKESEGRVLNIISTAGLRGKVNESVYCASKFAVRGFTESLQKEWESQPISATAVYMGGMNTPFWSESDHVADPSRLKGPEGVADKIFTEDDRRKEIKVDS</sequence>
<dbReference type="RefSeq" id="WP_148349963.1">
    <property type="nucleotide sequence ID" value="NZ_BMCJ01000008.1"/>
</dbReference>
<evidence type="ECO:0000256" key="3">
    <source>
        <dbReference type="RuleBase" id="RU000363"/>
    </source>
</evidence>
<evidence type="ECO:0000256" key="1">
    <source>
        <dbReference type="ARBA" id="ARBA00006484"/>
    </source>
</evidence>
<gene>
    <name evidence="4" type="primary">fabG</name>
    <name evidence="4" type="ORF">GCM10007216_36290</name>
</gene>
<proteinExistence type="inferred from homology"/>
<dbReference type="InterPro" id="IPR036291">
    <property type="entry name" value="NAD(P)-bd_dom_sf"/>
</dbReference>
<dbReference type="SUPFAM" id="SSF51735">
    <property type="entry name" value="NAD(P)-binding Rossmann-fold domains"/>
    <property type="match status" value="1"/>
</dbReference>
<dbReference type="PRINTS" id="PR00081">
    <property type="entry name" value="GDHRDH"/>
</dbReference>
<protein>
    <submittedName>
        <fullName evidence="4">3-ketoacyl-ACP reductase</fullName>
    </submittedName>
</protein>
<dbReference type="PRINTS" id="PR00080">
    <property type="entry name" value="SDRFAMILY"/>
</dbReference>
<dbReference type="PROSITE" id="PS00061">
    <property type="entry name" value="ADH_SHORT"/>
    <property type="match status" value="1"/>
</dbReference>
<dbReference type="EMBL" id="BMCJ01000008">
    <property type="protein sequence ID" value="GGD02307.1"/>
    <property type="molecule type" value="Genomic_DNA"/>
</dbReference>
<keyword evidence="5" id="KW-1185">Reference proteome</keyword>
<accession>A0ABQ1PSI5</accession>
<dbReference type="CDD" id="cd05233">
    <property type="entry name" value="SDR_c"/>
    <property type="match status" value="1"/>
</dbReference>
<comment type="caution">
    <text evidence="4">The sequence shown here is derived from an EMBL/GenBank/DDBJ whole genome shotgun (WGS) entry which is preliminary data.</text>
</comment>
<organism evidence="4 5">
    <name type="scientific">Thalassobacillus devorans</name>
    <dbReference type="NCBI Taxonomy" id="279813"/>
    <lineage>
        <taxon>Bacteria</taxon>
        <taxon>Bacillati</taxon>
        <taxon>Bacillota</taxon>
        <taxon>Bacilli</taxon>
        <taxon>Bacillales</taxon>
        <taxon>Bacillaceae</taxon>
        <taxon>Thalassobacillus</taxon>
    </lineage>
</organism>
<comment type="similarity">
    <text evidence="1 3">Belongs to the short-chain dehydrogenases/reductases (SDR) family.</text>
</comment>
<evidence type="ECO:0000313" key="5">
    <source>
        <dbReference type="Proteomes" id="UP000619534"/>
    </source>
</evidence>
<dbReference type="Gene3D" id="3.40.50.720">
    <property type="entry name" value="NAD(P)-binding Rossmann-like Domain"/>
    <property type="match status" value="1"/>
</dbReference>
<keyword evidence="2" id="KW-0560">Oxidoreductase</keyword>
<reference evidence="5" key="1">
    <citation type="journal article" date="2019" name="Int. J. Syst. Evol. Microbiol.">
        <title>The Global Catalogue of Microorganisms (GCM) 10K type strain sequencing project: providing services to taxonomists for standard genome sequencing and annotation.</title>
        <authorList>
            <consortium name="The Broad Institute Genomics Platform"/>
            <consortium name="The Broad Institute Genome Sequencing Center for Infectious Disease"/>
            <person name="Wu L."/>
            <person name="Ma J."/>
        </authorList>
    </citation>
    <scope>NUCLEOTIDE SEQUENCE [LARGE SCALE GENOMIC DNA]</scope>
    <source>
        <strain evidence="5">CCM 7282</strain>
    </source>
</reference>